<dbReference type="Proteomes" id="UP000561726">
    <property type="component" value="Unassembled WGS sequence"/>
</dbReference>
<reference evidence="2 3" key="1">
    <citation type="submission" date="2020-08" db="EMBL/GenBank/DDBJ databases">
        <title>Sequencing the genomes of 1000 actinobacteria strains.</title>
        <authorList>
            <person name="Klenk H.-P."/>
        </authorList>
    </citation>
    <scope>NUCLEOTIDE SEQUENCE [LARGE SCALE GENOMIC DNA]</scope>
    <source>
        <strain evidence="2 3">DSM 21065</strain>
    </source>
</reference>
<keyword evidence="2" id="KW-0418">Kinase</keyword>
<evidence type="ECO:0000313" key="2">
    <source>
        <dbReference type="EMBL" id="MBB5640452.1"/>
    </source>
</evidence>
<name>A0A7W8ZUK0_9MICO</name>
<dbReference type="GO" id="GO:0004340">
    <property type="term" value="F:glucokinase activity"/>
    <property type="evidence" value="ECO:0007669"/>
    <property type="project" value="UniProtKB-EC"/>
</dbReference>
<dbReference type="InterPro" id="IPR043129">
    <property type="entry name" value="ATPase_NBD"/>
</dbReference>
<dbReference type="AlphaFoldDB" id="A0A7W8ZUK0"/>
<dbReference type="EC" id="2.7.1.2" evidence="2"/>
<comment type="caution">
    <text evidence="2">The sequence shown here is derived from an EMBL/GenBank/DDBJ whole genome shotgun (WGS) entry which is preliminary data.</text>
</comment>
<protein>
    <submittedName>
        <fullName evidence="2">Glucokinase</fullName>
        <ecNumber evidence="2">2.7.1.2</ecNumber>
    </submittedName>
</protein>
<proteinExistence type="inferred from homology"/>
<dbReference type="OrthoDB" id="8772678at2"/>
<sequence>MAPQASVLAVDLGGTKVAAALVGPHGDLLGEVYRAPTGPAASRAELISALDGVVRRALAGGGMAVTAVGIGSAGPVTLAAGTISPKNLPRLAGFAVREHVERLVPGARVTLRLDGTCIALAEHWMGATRGYANSMSMVVSTGVGGGLILHDALIAGGTGNAGHVGQMQIRSRKLGSARGASTLEAIASGPSAVAWARRRGWAGSTGEDLAVDCRAGNRVAQDAVRRSATAVGEAIASVSMLLDLEIVAIGGGFVLVADDYLDLVRAAIADSILFDYAQVTVVPSALNGRGPLIGAGGLVHRGDLLDATRARPREEGLDVGRRMPRPALLSPV</sequence>
<dbReference type="PANTHER" id="PTHR18964:SF169">
    <property type="entry name" value="N-ACETYLMANNOSAMINE KINASE"/>
    <property type="match status" value="1"/>
</dbReference>
<dbReference type="Gene3D" id="3.30.420.40">
    <property type="match status" value="2"/>
</dbReference>
<comment type="similarity">
    <text evidence="1">Belongs to the ROK (NagC/XylR) family.</text>
</comment>
<evidence type="ECO:0000313" key="3">
    <source>
        <dbReference type="Proteomes" id="UP000561726"/>
    </source>
</evidence>
<keyword evidence="2" id="KW-0808">Transferase</keyword>
<accession>A0A7W8ZUK0</accession>
<dbReference type="RefSeq" id="WP_084141656.1">
    <property type="nucleotide sequence ID" value="NZ_JACHBQ010000001.1"/>
</dbReference>
<dbReference type="SUPFAM" id="SSF53067">
    <property type="entry name" value="Actin-like ATPase domain"/>
    <property type="match status" value="1"/>
</dbReference>
<dbReference type="Pfam" id="PF00480">
    <property type="entry name" value="ROK"/>
    <property type="match status" value="1"/>
</dbReference>
<gene>
    <name evidence="2" type="ORF">BJ997_001000</name>
</gene>
<dbReference type="InterPro" id="IPR000600">
    <property type="entry name" value="ROK"/>
</dbReference>
<dbReference type="PANTHER" id="PTHR18964">
    <property type="entry name" value="ROK (REPRESSOR, ORF, KINASE) FAMILY"/>
    <property type="match status" value="1"/>
</dbReference>
<evidence type="ECO:0000256" key="1">
    <source>
        <dbReference type="ARBA" id="ARBA00006479"/>
    </source>
</evidence>
<dbReference type="EMBL" id="JACHBQ010000001">
    <property type="protein sequence ID" value="MBB5640452.1"/>
    <property type="molecule type" value="Genomic_DNA"/>
</dbReference>
<organism evidence="2 3">
    <name type="scientific">Cryobacterium roopkundense</name>
    <dbReference type="NCBI Taxonomy" id="1001240"/>
    <lineage>
        <taxon>Bacteria</taxon>
        <taxon>Bacillati</taxon>
        <taxon>Actinomycetota</taxon>
        <taxon>Actinomycetes</taxon>
        <taxon>Micrococcales</taxon>
        <taxon>Microbacteriaceae</taxon>
        <taxon>Cryobacterium</taxon>
    </lineage>
</organism>